<organism evidence="5 6">
    <name type="scientific">Clostridium uliginosum</name>
    <dbReference type="NCBI Taxonomy" id="119641"/>
    <lineage>
        <taxon>Bacteria</taxon>
        <taxon>Bacillati</taxon>
        <taxon>Bacillota</taxon>
        <taxon>Clostridia</taxon>
        <taxon>Eubacteriales</taxon>
        <taxon>Clostridiaceae</taxon>
        <taxon>Clostridium</taxon>
    </lineage>
</organism>
<keyword evidence="4" id="KW-0732">Signal</keyword>
<dbReference type="RefSeq" id="WP_090091983.1">
    <property type="nucleotide sequence ID" value="NZ_FOMG01000018.1"/>
</dbReference>
<feature type="chain" id="PRO_5011589084" evidence="4">
    <location>
        <begin position="30"/>
        <end position="447"/>
    </location>
</feature>
<feature type="region of interest" description="Disordered" evidence="3">
    <location>
        <begin position="216"/>
        <end position="245"/>
    </location>
</feature>
<feature type="compositionally biased region" description="Low complexity" evidence="3">
    <location>
        <begin position="222"/>
        <end position="231"/>
    </location>
</feature>
<dbReference type="Gene3D" id="2.10.270.20">
    <property type="match status" value="1"/>
</dbReference>
<protein>
    <submittedName>
        <fullName evidence="5">Putative cell wall binding repeat-containing protein</fullName>
    </submittedName>
</protein>
<dbReference type="Pfam" id="PF19127">
    <property type="entry name" value="Choline_bind_3"/>
    <property type="match status" value="2"/>
</dbReference>
<evidence type="ECO:0000313" key="5">
    <source>
        <dbReference type="EMBL" id="SFD05083.1"/>
    </source>
</evidence>
<gene>
    <name evidence="5" type="ORF">SAMN05421842_11811</name>
</gene>
<dbReference type="Gene3D" id="2.10.270.10">
    <property type="entry name" value="Cholin Binding"/>
    <property type="match status" value="1"/>
</dbReference>
<evidence type="ECO:0000313" key="6">
    <source>
        <dbReference type="Proteomes" id="UP000199263"/>
    </source>
</evidence>
<keyword evidence="1" id="KW-0677">Repeat</keyword>
<accession>A0A1I1PDI4</accession>
<evidence type="ECO:0000256" key="2">
    <source>
        <dbReference type="PROSITE-ProRule" id="PRU00591"/>
    </source>
</evidence>
<feature type="repeat" description="Cell wall-binding" evidence="2">
    <location>
        <begin position="48"/>
        <end position="67"/>
    </location>
</feature>
<dbReference type="InterPro" id="IPR018337">
    <property type="entry name" value="Cell_wall/Cho-bd_repeat"/>
</dbReference>
<proteinExistence type="predicted"/>
<feature type="repeat" description="Cell wall-binding" evidence="2">
    <location>
        <begin position="88"/>
        <end position="107"/>
    </location>
</feature>
<dbReference type="STRING" id="119641.SAMN05421842_11811"/>
<dbReference type="Proteomes" id="UP000199263">
    <property type="component" value="Unassembled WGS sequence"/>
</dbReference>
<feature type="repeat" description="Cell wall-binding" evidence="2">
    <location>
        <begin position="128"/>
        <end position="147"/>
    </location>
</feature>
<dbReference type="PROSITE" id="PS51170">
    <property type="entry name" value="CW"/>
    <property type="match status" value="5"/>
</dbReference>
<dbReference type="OrthoDB" id="1892260at2"/>
<feature type="repeat" description="Cell wall-binding" evidence="2">
    <location>
        <begin position="68"/>
        <end position="87"/>
    </location>
</feature>
<feature type="signal peptide" evidence="4">
    <location>
        <begin position="1"/>
        <end position="29"/>
    </location>
</feature>
<keyword evidence="6" id="KW-1185">Reference proteome</keyword>
<reference evidence="5 6" key="1">
    <citation type="submission" date="2016-10" db="EMBL/GenBank/DDBJ databases">
        <authorList>
            <person name="de Groot N.N."/>
        </authorList>
    </citation>
    <scope>NUCLEOTIDE SEQUENCE [LARGE SCALE GENOMIC DNA]</scope>
    <source>
        <strain evidence="5 6">DSM 12992</strain>
    </source>
</reference>
<name>A0A1I1PDI4_9CLOT</name>
<evidence type="ECO:0000256" key="1">
    <source>
        <dbReference type="ARBA" id="ARBA00022737"/>
    </source>
</evidence>
<dbReference type="AlphaFoldDB" id="A0A1I1PDI4"/>
<evidence type="ECO:0000256" key="4">
    <source>
        <dbReference type="SAM" id="SignalP"/>
    </source>
</evidence>
<feature type="repeat" description="Cell wall-binding" evidence="2">
    <location>
        <begin position="108"/>
        <end position="127"/>
    </location>
</feature>
<dbReference type="Pfam" id="PF01473">
    <property type="entry name" value="Choline_bind_1"/>
    <property type="match status" value="1"/>
</dbReference>
<evidence type="ECO:0000256" key="3">
    <source>
        <dbReference type="SAM" id="MobiDB-lite"/>
    </source>
</evidence>
<sequence>MKSIKFKKIAASVIAIATIVSTLPIGVSATWKQNSDNTWVYTEGESIATGWRIIDGKWYNFDNSGNMKTGWINDGGTWYYTSPDGGMKTGWINDNGTWYYAESLGAMKTGWINDNGTWYYAESSGAMKTGWVNDNGTWYYTATSGAMQTGVTEIDKKIYSLSTNGSMQIGNIIINGETYIFSQNGECIGDKMPQPTKAFVGAGVTTAITEKKSSEVAQDNTIINSNSNSSRSSKHHSSSSSSDSIQNISKLTINNNDISFDYSINKNVNYDIKCEIYDEKDNMIDTVKWEKADSENNSKYSIFITDVLGEMNANNYIIAKISPNAGNGATIKSNEMKVISSNKMDKDISNINVDTKKINDKYQFTLTSKDNFENGTYVLYGFENEDSAYIKAVYCNGNTKSLEFNDLNSKWINTGVSKLKLARIYDAKQENDGSATCKVEFTDKFNF</sequence>
<dbReference type="EMBL" id="FOMG01000018">
    <property type="protein sequence ID" value="SFD05083.1"/>
    <property type="molecule type" value="Genomic_DNA"/>
</dbReference>
<dbReference type="SUPFAM" id="SSF69360">
    <property type="entry name" value="Cell wall binding repeat"/>
    <property type="match status" value="1"/>
</dbReference>